<dbReference type="Pfam" id="PF06325">
    <property type="entry name" value="PrmA"/>
    <property type="match status" value="1"/>
</dbReference>
<proteinExistence type="predicted"/>
<dbReference type="Pfam" id="PF13181">
    <property type="entry name" value="TPR_8"/>
    <property type="match status" value="1"/>
</dbReference>
<feature type="repeat" description="TPR" evidence="6">
    <location>
        <begin position="366"/>
        <end position="399"/>
    </location>
</feature>
<dbReference type="InterPro" id="IPR029063">
    <property type="entry name" value="SAM-dependent_MTases_sf"/>
</dbReference>
<dbReference type="InterPro" id="IPR019734">
    <property type="entry name" value="TPR_rpt"/>
</dbReference>
<dbReference type="InterPro" id="IPR025799">
    <property type="entry name" value="Arg_MeTrfase"/>
</dbReference>
<dbReference type="AlphaFoldDB" id="E0XS05"/>
<keyword evidence="2" id="KW-0808">Transferase</keyword>
<dbReference type="EMBL" id="GU474856">
    <property type="protein sequence ID" value="ADI17196.1"/>
    <property type="molecule type" value="Genomic_DNA"/>
</dbReference>
<sequence>MELTVEQALQNGVEAHKAGKVQEADRYYTAILKSNPKHPDANHNMGVLAVGVGKVEEALPFFKTALEANQNIEQFWLSYIDALSKLDRLADAKAVLQEAKSKGAQGDGFDQVERRLANVAKVEGGQTNEQTLGKAIDLQENGKYDEAIDILLNQTEQSPTDPNLKASLSHCYILNDDLEQAKIYLDAAKNINPNIASIGWNETRLLLKQKKVNEALAVAEKTNKLFPDDVEGMGILGSCLRANGDFGKSLRYLNKAIELNPDYAEALINRGLISLAQEDKASALTDLENAHKLKPHINQIWHPILTLKMEAKDFEHTIALAEGMVKLDPMDEKLFASMALSHQHLKNYDDAVVFYNKAISIKPDYATAYNNMGNALKDQGKLDEAIEAFNKALCIKPDYATAYNNMGNALKDQGKLDEAIEAFNKALCIKPDYATANMNLSTTKNLAVPAWHISMMNDLTRNNAYLEALELAIADNDLVLEIGTGSGLLAMMSFNAGAKEVITCEASKILAATANEIISENGYENKIKVLHKKSTDLLVGKDLPNKADVIVSEILSSEFVGEGVQATIVDANKRLLAKNGKMLPESGDIRIALIGDSEEIREKIYLKEINGFDLSKFNSITGNKFLLKLKNKPNLLSKTEVAFKFDLYGLKIPSKKETILSLKANRSGLCLGIIQWLGIQLFKNVKYENKPGETPSHWSTPIYRFDEPVYVSKGQEIKIKASLFEDSVWFSHQI</sequence>
<dbReference type="InterPro" id="IPR055135">
    <property type="entry name" value="PRMT_dom"/>
</dbReference>
<evidence type="ECO:0000256" key="4">
    <source>
        <dbReference type="ARBA" id="ARBA00022737"/>
    </source>
</evidence>
<dbReference type="Pfam" id="PF14559">
    <property type="entry name" value="TPR_19"/>
    <property type="match status" value="1"/>
</dbReference>
<dbReference type="PANTHER" id="PTHR44943">
    <property type="entry name" value="CELLULOSE SYNTHASE OPERON PROTEIN C"/>
    <property type="match status" value="1"/>
</dbReference>
<name>E0XS05_9RHOB</name>
<feature type="domain" description="Protein arginine N-methyltransferase" evidence="7">
    <location>
        <begin position="589"/>
        <end position="731"/>
    </location>
</feature>
<keyword evidence="3" id="KW-0949">S-adenosyl-L-methionine</keyword>
<evidence type="ECO:0000256" key="6">
    <source>
        <dbReference type="PROSITE-ProRule" id="PRU00339"/>
    </source>
</evidence>
<dbReference type="Gene3D" id="2.70.160.11">
    <property type="entry name" value="Hnrnp arginine n-methyltransferase1"/>
    <property type="match status" value="1"/>
</dbReference>
<feature type="repeat" description="TPR" evidence="6">
    <location>
        <begin position="400"/>
        <end position="433"/>
    </location>
</feature>
<accession>E0XS05</accession>
<dbReference type="SUPFAM" id="SSF53335">
    <property type="entry name" value="S-adenosyl-L-methionine-dependent methyltransferases"/>
    <property type="match status" value="1"/>
</dbReference>
<protein>
    <submittedName>
        <fullName evidence="8">FOG: tpr repeat-protein</fullName>
    </submittedName>
</protein>
<dbReference type="CDD" id="cd02440">
    <property type="entry name" value="AdoMet_MTases"/>
    <property type="match status" value="1"/>
</dbReference>
<dbReference type="Pfam" id="PF13432">
    <property type="entry name" value="TPR_16"/>
    <property type="match status" value="2"/>
</dbReference>
<keyword evidence="1" id="KW-0489">Methyltransferase</keyword>
<evidence type="ECO:0000256" key="1">
    <source>
        <dbReference type="ARBA" id="ARBA00022603"/>
    </source>
</evidence>
<evidence type="ECO:0000256" key="3">
    <source>
        <dbReference type="ARBA" id="ARBA00022691"/>
    </source>
</evidence>
<dbReference type="PANTHER" id="PTHR44943:SF8">
    <property type="entry name" value="TPR REPEAT-CONTAINING PROTEIN MJ0263"/>
    <property type="match status" value="1"/>
</dbReference>
<dbReference type="Gene3D" id="3.40.50.150">
    <property type="entry name" value="Vaccinia Virus protein VP39"/>
    <property type="match status" value="1"/>
</dbReference>
<keyword evidence="4" id="KW-0677">Repeat</keyword>
<dbReference type="SMART" id="SM00028">
    <property type="entry name" value="TPR"/>
    <property type="match status" value="9"/>
</dbReference>
<dbReference type="Pfam" id="PF22528">
    <property type="entry name" value="PRMT_C"/>
    <property type="match status" value="1"/>
</dbReference>
<reference evidence="8" key="1">
    <citation type="journal article" date="2011" name="Environ. Microbiol.">
        <title>Time-series analyses of Monterey Bay coastal microbial picoplankton using a 'genome proxy' microarray.</title>
        <authorList>
            <person name="Rich V.I."/>
            <person name="Pham V.D."/>
            <person name="Eppley J."/>
            <person name="Shi Y."/>
            <person name="DeLong E.F."/>
        </authorList>
    </citation>
    <scope>NUCLEOTIDE SEQUENCE</scope>
</reference>
<feature type="repeat" description="TPR" evidence="6">
    <location>
        <begin position="230"/>
        <end position="263"/>
    </location>
</feature>
<dbReference type="InterPro" id="IPR051685">
    <property type="entry name" value="Ycf3/AcsC/BcsC/TPR_MFPF"/>
</dbReference>
<dbReference type="PROSITE" id="PS50005">
    <property type="entry name" value="TPR"/>
    <property type="match status" value="5"/>
</dbReference>
<dbReference type="SUPFAM" id="SSF48452">
    <property type="entry name" value="TPR-like"/>
    <property type="match status" value="2"/>
</dbReference>
<dbReference type="GO" id="GO:0032259">
    <property type="term" value="P:methylation"/>
    <property type="evidence" value="ECO:0007669"/>
    <property type="project" value="UniProtKB-KW"/>
</dbReference>
<dbReference type="GO" id="GO:0016274">
    <property type="term" value="F:protein-arginine N-methyltransferase activity"/>
    <property type="evidence" value="ECO:0007669"/>
    <property type="project" value="InterPro"/>
</dbReference>
<dbReference type="PROSITE" id="PS51678">
    <property type="entry name" value="SAM_MT_PRMT"/>
    <property type="match status" value="1"/>
</dbReference>
<dbReference type="Pfam" id="PF13414">
    <property type="entry name" value="TPR_11"/>
    <property type="match status" value="1"/>
</dbReference>
<keyword evidence="5 6" id="KW-0802">TPR repeat</keyword>
<feature type="repeat" description="TPR" evidence="6">
    <location>
        <begin position="39"/>
        <end position="72"/>
    </location>
</feature>
<evidence type="ECO:0000313" key="8">
    <source>
        <dbReference type="EMBL" id="ADI17196.1"/>
    </source>
</evidence>
<organism evidence="8">
    <name type="scientific">uncultured Rhodobacterales bacterium HF0070_10D05</name>
    <dbReference type="NCBI Taxonomy" id="710784"/>
    <lineage>
        <taxon>Bacteria</taxon>
        <taxon>Pseudomonadati</taxon>
        <taxon>Pseudomonadota</taxon>
        <taxon>Alphaproteobacteria</taxon>
        <taxon>Rhodobacterales</taxon>
        <taxon>environmental samples</taxon>
    </lineage>
</organism>
<evidence type="ECO:0000259" key="7">
    <source>
        <dbReference type="Pfam" id="PF22528"/>
    </source>
</evidence>
<evidence type="ECO:0000256" key="5">
    <source>
        <dbReference type="ARBA" id="ARBA00022803"/>
    </source>
</evidence>
<dbReference type="PROSITE" id="PS50293">
    <property type="entry name" value="TPR_REGION"/>
    <property type="match status" value="2"/>
</dbReference>
<feature type="repeat" description="TPR" evidence="6">
    <location>
        <begin position="332"/>
        <end position="365"/>
    </location>
</feature>
<evidence type="ECO:0000256" key="2">
    <source>
        <dbReference type="ARBA" id="ARBA00022679"/>
    </source>
</evidence>
<dbReference type="Gene3D" id="1.25.40.10">
    <property type="entry name" value="Tetratricopeptide repeat domain"/>
    <property type="match status" value="4"/>
</dbReference>
<dbReference type="InterPro" id="IPR011990">
    <property type="entry name" value="TPR-like_helical_dom_sf"/>
</dbReference>